<sequence>MSPLEKHALANTTDTSVSRRAVPCGAGLEHGSKENQVSIPSTETVEPGANLAEFTEPPQEGIITPQCARVASLACGLSTDFVAESL</sequence>
<proteinExistence type="predicted"/>
<gene>
    <name evidence="2" type="ORF">BaRGS_00028076</name>
</gene>
<dbReference type="AlphaFoldDB" id="A0ABD0K0M3"/>
<dbReference type="EMBL" id="JACVVK020000276">
    <property type="protein sequence ID" value="KAK7480708.1"/>
    <property type="molecule type" value="Genomic_DNA"/>
</dbReference>
<reference evidence="2 3" key="1">
    <citation type="journal article" date="2023" name="Sci. Data">
        <title>Genome assembly of the Korean intertidal mud-creeper Batillaria attramentaria.</title>
        <authorList>
            <person name="Patra A.K."/>
            <person name="Ho P.T."/>
            <person name="Jun S."/>
            <person name="Lee S.J."/>
            <person name="Kim Y."/>
            <person name="Won Y.J."/>
        </authorList>
    </citation>
    <scope>NUCLEOTIDE SEQUENCE [LARGE SCALE GENOMIC DNA]</scope>
    <source>
        <strain evidence="2">Wonlab-2016</strain>
    </source>
</reference>
<comment type="caution">
    <text evidence="2">The sequence shown here is derived from an EMBL/GenBank/DDBJ whole genome shotgun (WGS) entry which is preliminary data.</text>
</comment>
<accession>A0ABD0K0M3</accession>
<evidence type="ECO:0000313" key="2">
    <source>
        <dbReference type="EMBL" id="KAK7480708.1"/>
    </source>
</evidence>
<feature type="region of interest" description="Disordered" evidence="1">
    <location>
        <begin position="1"/>
        <end position="20"/>
    </location>
</feature>
<evidence type="ECO:0000313" key="3">
    <source>
        <dbReference type="Proteomes" id="UP001519460"/>
    </source>
</evidence>
<evidence type="ECO:0000256" key="1">
    <source>
        <dbReference type="SAM" id="MobiDB-lite"/>
    </source>
</evidence>
<protein>
    <submittedName>
        <fullName evidence="2">Uncharacterized protein</fullName>
    </submittedName>
</protein>
<name>A0ABD0K0M3_9CAEN</name>
<organism evidence="2 3">
    <name type="scientific">Batillaria attramentaria</name>
    <dbReference type="NCBI Taxonomy" id="370345"/>
    <lineage>
        <taxon>Eukaryota</taxon>
        <taxon>Metazoa</taxon>
        <taxon>Spiralia</taxon>
        <taxon>Lophotrochozoa</taxon>
        <taxon>Mollusca</taxon>
        <taxon>Gastropoda</taxon>
        <taxon>Caenogastropoda</taxon>
        <taxon>Sorbeoconcha</taxon>
        <taxon>Cerithioidea</taxon>
        <taxon>Batillariidae</taxon>
        <taxon>Batillaria</taxon>
    </lineage>
</organism>
<keyword evidence="3" id="KW-1185">Reference proteome</keyword>
<dbReference type="Proteomes" id="UP001519460">
    <property type="component" value="Unassembled WGS sequence"/>
</dbReference>